<dbReference type="PROSITE" id="PS50956">
    <property type="entry name" value="HTH_ASNC_2"/>
    <property type="match status" value="1"/>
</dbReference>
<feature type="region of interest" description="Disordered" evidence="4">
    <location>
        <begin position="167"/>
        <end position="203"/>
    </location>
</feature>
<dbReference type="GO" id="GO:0043200">
    <property type="term" value="P:response to amino acid"/>
    <property type="evidence" value="ECO:0007669"/>
    <property type="project" value="TreeGrafter"/>
</dbReference>
<dbReference type="SMART" id="SM00344">
    <property type="entry name" value="HTH_ASNC"/>
    <property type="match status" value="1"/>
</dbReference>
<keyword evidence="2 6" id="KW-0238">DNA-binding</keyword>
<dbReference type="PANTHER" id="PTHR30154">
    <property type="entry name" value="LEUCINE-RESPONSIVE REGULATORY PROTEIN"/>
    <property type="match status" value="1"/>
</dbReference>
<dbReference type="Gene3D" id="1.10.10.10">
    <property type="entry name" value="Winged helix-like DNA-binding domain superfamily/Winged helix DNA-binding domain"/>
    <property type="match status" value="1"/>
</dbReference>
<keyword evidence="3" id="KW-0804">Transcription</keyword>
<dbReference type="InterPro" id="IPR019888">
    <property type="entry name" value="Tscrpt_reg_AsnC-like"/>
</dbReference>
<feature type="compositionally biased region" description="Basic residues" evidence="4">
    <location>
        <begin position="191"/>
        <end position="203"/>
    </location>
</feature>
<dbReference type="InterPro" id="IPR019885">
    <property type="entry name" value="Tscrpt_reg_HTH_AsnC-type_CS"/>
</dbReference>
<reference evidence="6 7" key="1">
    <citation type="submission" date="2017-01" db="EMBL/GenBank/DDBJ databases">
        <authorList>
            <consortium name="Urmite Genomes"/>
        </authorList>
    </citation>
    <scope>NUCLEOTIDE SEQUENCE [LARGE SCALE GENOMIC DNA]</scope>
    <source>
        <strain evidence="6 7">AB57</strain>
    </source>
</reference>
<dbReference type="Gene3D" id="3.30.70.920">
    <property type="match status" value="1"/>
</dbReference>
<evidence type="ECO:0000256" key="4">
    <source>
        <dbReference type="SAM" id="MobiDB-lite"/>
    </source>
</evidence>
<dbReference type="EMBL" id="FUFA01000004">
    <property type="protein sequence ID" value="SPM34902.1"/>
    <property type="molecule type" value="Genomic_DNA"/>
</dbReference>
<dbReference type="InterPro" id="IPR036388">
    <property type="entry name" value="WH-like_DNA-bd_sf"/>
</dbReference>
<evidence type="ECO:0000259" key="5">
    <source>
        <dbReference type="PROSITE" id="PS50956"/>
    </source>
</evidence>
<dbReference type="STRING" id="1841860.GCA_900157375_02726"/>
<gene>
    <name evidence="6" type="ORF">MRAB57_2723</name>
</gene>
<protein>
    <submittedName>
        <fullName evidence="6">DNA-binding transcriptional regulator, Lrp family</fullName>
    </submittedName>
</protein>
<organism evidence="6 7">
    <name type="scientific">Mycobacterium rhizamassiliense</name>
    <dbReference type="NCBI Taxonomy" id="1841860"/>
    <lineage>
        <taxon>Bacteria</taxon>
        <taxon>Bacillati</taxon>
        <taxon>Actinomycetota</taxon>
        <taxon>Actinomycetes</taxon>
        <taxon>Mycobacteriales</taxon>
        <taxon>Mycobacteriaceae</taxon>
        <taxon>Mycobacterium</taxon>
    </lineage>
</organism>
<dbReference type="InterPro" id="IPR011008">
    <property type="entry name" value="Dimeric_a/b-barrel"/>
</dbReference>
<dbReference type="Pfam" id="PF01037">
    <property type="entry name" value="AsnC_trans_reg"/>
    <property type="match status" value="1"/>
</dbReference>
<dbReference type="InterPro" id="IPR011991">
    <property type="entry name" value="ArsR-like_HTH"/>
</dbReference>
<dbReference type="CDD" id="cd00090">
    <property type="entry name" value="HTH_ARSR"/>
    <property type="match status" value="1"/>
</dbReference>
<sequence length="203" mass="21975">MVSQWHSSRFGVSELVSIDRLDAELLEMLTSDARAGVVELASKLGISRNTVQSRLKRMEEGGLLSGYRPELDLARAGISTQAFIGLEIQQGQLASIVAALAAMPHVLEVHATTGREDFLVRVATQTQAELQELIEQILLIPGVVHSTTTLALTTPLPYRTVPLLKDVTKGSGWGRSTPAQRGPNSTSTGGRAHRRQRSQRTTG</sequence>
<dbReference type="GO" id="GO:0043565">
    <property type="term" value="F:sequence-specific DNA binding"/>
    <property type="evidence" value="ECO:0007669"/>
    <property type="project" value="InterPro"/>
</dbReference>
<dbReference type="SUPFAM" id="SSF46785">
    <property type="entry name" value="Winged helix' DNA-binding domain"/>
    <property type="match status" value="1"/>
</dbReference>
<proteinExistence type="predicted"/>
<evidence type="ECO:0000313" key="7">
    <source>
        <dbReference type="Proteomes" id="UP000240988"/>
    </source>
</evidence>
<accession>A0A2U3NTT3</accession>
<dbReference type="GO" id="GO:0005829">
    <property type="term" value="C:cytosol"/>
    <property type="evidence" value="ECO:0007669"/>
    <property type="project" value="TreeGrafter"/>
</dbReference>
<keyword evidence="1" id="KW-0805">Transcription regulation</keyword>
<evidence type="ECO:0000256" key="3">
    <source>
        <dbReference type="ARBA" id="ARBA00023163"/>
    </source>
</evidence>
<evidence type="ECO:0000256" key="1">
    <source>
        <dbReference type="ARBA" id="ARBA00023015"/>
    </source>
</evidence>
<feature type="domain" description="HTH asnC-type" evidence="5">
    <location>
        <begin position="18"/>
        <end position="79"/>
    </location>
</feature>
<dbReference type="PRINTS" id="PR00033">
    <property type="entry name" value="HTHASNC"/>
</dbReference>
<dbReference type="PROSITE" id="PS00519">
    <property type="entry name" value="HTH_ASNC_1"/>
    <property type="match status" value="1"/>
</dbReference>
<name>A0A2U3NTT3_9MYCO</name>
<dbReference type="SUPFAM" id="SSF54909">
    <property type="entry name" value="Dimeric alpha+beta barrel"/>
    <property type="match status" value="1"/>
</dbReference>
<dbReference type="PANTHER" id="PTHR30154:SF34">
    <property type="entry name" value="TRANSCRIPTIONAL REGULATOR AZLB"/>
    <property type="match status" value="1"/>
</dbReference>
<dbReference type="InterPro" id="IPR000485">
    <property type="entry name" value="AsnC-type_HTH_dom"/>
</dbReference>
<keyword evidence="7" id="KW-1185">Reference proteome</keyword>
<dbReference type="Pfam" id="PF13404">
    <property type="entry name" value="HTH_AsnC-type"/>
    <property type="match status" value="1"/>
</dbReference>
<dbReference type="Proteomes" id="UP000240988">
    <property type="component" value="Unassembled WGS sequence"/>
</dbReference>
<feature type="compositionally biased region" description="Polar residues" evidence="4">
    <location>
        <begin position="177"/>
        <end position="189"/>
    </location>
</feature>
<evidence type="ECO:0000313" key="6">
    <source>
        <dbReference type="EMBL" id="SPM34902.1"/>
    </source>
</evidence>
<dbReference type="AlphaFoldDB" id="A0A2U3NTT3"/>
<dbReference type="InterPro" id="IPR036390">
    <property type="entry name" value="WH_DNA-bd_sf"/>
</dbReference>
<dbReference type="InterPro" id="IPR019887">
    <property type="entry name" value="Tscrpt_reg_AsnC/Lrp_C"/>
</dbReference>
<evidence type="ECO:0000256" key="2">
    <source>
        <dbReference type="ARBA" id="ARBA00023125"/>
    </source>
</evidence>